<organism evidence="2">
    <name type="scientific">Amphimedon queenslandica</name>
    <name type="common">Sponge</name>
    <dbReference type="NCBI Taxonomy" id="400682"/>
    <lineage>
        <taxon>Eukaryota</taxon>
        <taxon>Metazoa</taxon>
        <taxon>Porifera</taxon>
        <taxon>Demospongiae</taxon>
        <taxon>Heteroscleromorpha</taxon>
        <taxon>Haplosclerida</taxon>
        <taxon>Niphatidae</taxon>
        <taxon>Amphimedon</taxon>
    </lineage>
</organism>
<dbReference type="InParanoid" id="A0A1X7V776"/>
<proteinExistence type="predicted"/>
<reference evidence="2" key="1">
    <citation type="submission" date="2017-05" db="UniProtKB">
        <authorList>
            <consortium name="EnsemblMetazoa"/>
        </authorList>
    </citation>
    <scope>IDENTIFICATION</scope>
</reference>
<name>A0A1X7V776_AMPQE</name>
<dbReference type="AlphaFoldDB" id="A0A1X7V776"/>
<protein>
    <submittedName>
        <fullName evidence="2">Uncharacterized protein</fullName>
    </submittedName>
</protein>
<feature type="compositionally biased region" description="Low complexity" evidence="1">
    <location>
        <begin position="19"/>
        <end position="32"/>
    </location>
</feature>
<accession>A0A1X7V776</accession>
<evidence type="ECO:0000256" key="1">
    <source>
        <dbReference type="SAM" id="MobiDB-lite"/>
    </source>
</evidence>
<dbReference type="EnsemblMetazoa" id="Aqu2.1.35659_001">
    <property type="protein sequence ID" value="Aqu2.1.35659_001"/>
    <property type="gene ID" value="Aqu2.1.35659"/>
</dbReference>
<sequence length="101" mass="11601">MPRKKQSKRFEALHKARWTAGSSTAPTPTSSTIAENDDNRNEEVDVTATPKSEDANNDSDRTTEVTPLHFQKNDPEILLKDATLVNYQMYYWSTRLCYFTI</sequence>
<evidence type="ECO:0000313" key="2">
    <source>
        <dbReference type="EnsemblMetazoa" id="Aqu2.1.35659_001"/>
    </source>
</evidence>
<feature type="compositionally biased region" description="Basic and acidic residues" evidence="1">
    <location>
        <begin position="51"/>
        <end position="63"/>
    </location>
</feature>
<feature type="region of interest" description="Disordered" evidence="1">
    <location>
        <begin position="1"/>
        <end position="68"/>
    </location>
</feature>